<protein>
    <submittedName>
        <fullName evidence="1">Uncharacterized protein</fullName>
    </submittedName>
</protein>
<dbReference type="EMBL" id="JAWDJW010000071">
    <property type="protein sequence ID" value="KAK3081766.1"/>
    <property type="molecule type" value="Genomic_DNA"/>
</dbReference>
<reference evidence="1" key="1">
    <citation type="submission" date="2024-09" db="EMBL/GenBank/DDBJ databases">
        <title>Black Yeasts Isolated from many extreme environments.</title>
        <authorList>
            <person name="Coleine C."/>
            <person name="Stajich J.E."/>
            <person name="Selbmann L."/>
        </authorList>
    </citation>
    <scope>NUCLEOTIDE SEQUENCE</scope>
    <source>
        <strain evidence="1">CCFEE 5737</strain>
    </source>
</reference>
<sequence>MATSQLIKRYGHDFGPAKLDAAGIVWSCIAIIYSTVLAWGLVLLYRHRKHNSVRIRNVWVIFSAVLSIHVYLTLIYIAYPLNGLYACGFEFWIMSIVLPLGMGLFQAANIRLLYYSEAQRQLAENDSLFEKKWHLRFSPKGLWAYFKRANPATKTYIGIGIGFIVQFALTVILYFGSRRYHNSYGFFSDNVRAAACRRGYEWIPSVVWQFVWTTVFGPYVLLRTRRINDMHNWAWQTRLAILAGIPGTPLWLTFTYLDTQTAYEINRWFIPAG</sequence>
<gene>
    <name evidence="1" type="ORF">LTS18_002993</name>
</gene>
<feature type="non-terminal residue" evidence="1">
    <location>
        <position position="273"/>
    </location>
</feature>
<proteinExistence type="predicted"/>
<keyword evidence="2" id="KW-1185">Reference proteome</keyword>
<comment type="caution">
    <text evidence="1">The sequence shown here is derived from an EMBL/GenBank/DDBJ whole genome shotgun (WGS) entry which is preliminary data.</text>
</comment>
<accession>A0ACC3DYE4</accession>
<dbReference type="Proteomes" id="UP001186974">
    <property type="component" value="Unassembled WGS sequence"/>
</dbReference>
<evidence type="ECO:0000313" key="2">
    <source>
        <dbReference type="Proteomes" id="UP001186974"/>
    </source>
</evidence>
<organism evidence="1 2">
    <name type="scientific">Coniosporium uncinatum</name>
    <dbReference type="NCBI Taxonomy" id="93489"/>
    <lineage>
        <taxon>Eukaryota</taxon>
        <taxon>Fungi</taxon>
        <taxon>Dikarya</taxon>
        <taxon>Ascomycota</taxon>
        <taxon>Pezizomycotina</taxon>
        <taxon>Dothideomycetes</taxon>
        <taxon>Dothideomycetes incertae sedis</taxon>
        <taxon>Coniosporium</taxon>
    </lineage>
</organism>
<evidence type="ECO:0000313" key="1">
    <source>
        <dbReference type="EMBL" id="KAK3081766.1"/>
    </source>
</evidence>
<name>A0ACC3DYE4_9PEZI</name>